<gene>
    <name evidence="2" type="ORF">R77564_04076</name>
    <name evidence="1" type="ORF">R77567_04210</name>
</gene>
<dbReference type="Pfam" id="PF05936">
    <property type="entry name" value="T6SS_VasE"/>
    <property type="match status" value="1"/>
</dbReference>
<evidence type="ECO:0000313" key="3">
    <source>
        <dbReference type="Proteomes" id="UP001189792"/>
    </source>
</evidence>
<dbReference type="RefSeq" id="WP_206273786.1">
    <property type="nucleotide sequence ID" value="NZ_CAUDKO010000012.1"/>
</dbReference>
<name>A0AAD2C334_9RALS</name>
<evidence type="ECO:0000313" key="1">
    <source>
        <dbReference type="EMBL" id="CAJ0890709.1"/>
    </source>
</evidence>
<organism evidence="1 4">
    <name type="scientific">Ralstonia flatus</name>
    <dbReference type="NCBI Taxonomy" id="3058601"/>
    <lineage>
        <taxon>Bacteria</taxon>
        <taxon>Pseudomonadati</taxon>
        <taxon>Pseudomonadota</taxon>
        <taxon>Betaproteobacteria</taxon>
        <taxon>Burkholderiales</taxon>
        <taxon>Burkholderiaceae</taxon>
        <taxon>Ralstonia</taxon>
    </lineage>
</organism>
<evidence type="ECO:0000313" key="2">
    <source>
        <dbReference type="EMBL" id="CAJ0897238.1"/>
    </source>
</evidence>
<proteinExistence type="predicted"/>
<dbReference type="PANTHER" id="PTHR35566">
    <property type="entry name" value="BLR3599 PROTEIN"/>
    <property type="match status" value="1"/>
</dbReference>
<evidence type="ECO:0000313" key="4">
    <source>
        <dbReference type="Proteomes" id="UP001190491"/>
    </source>
</evidence>
<protein>
    <recommendedName>
        <fullName evidence="5">Type VI secretion system baseplate subunit TssK</fullName>
    </recommendedName>
</protein>
<dbReference type="EMBL" id="CAUDKO010000012">
    <property type="protein sequence ID" value="CAJ0890709.1"/>
    <property type="molecule type" value="Genomic_DNA"/>
</dbReference>
<accession>A0AAD2C334</accession>
<dbReference type="AlphaFoldDB" id="A0AAD2C334"/>
<dbReference type="Proteomes" id="UP001189792">
    <property type="component" value="Unassembled WGS sequence"/>
</dbReference>
<sequence>MSWYNKVVWREGLFLRPQLFQQQERYLEHFAHKRAAALSPFFWGFHHFVIDTESLALGKLVVSGAAGIFQDGTPFEAPAHAKLPAPLALRHEHLNQTIYLAVPIRTPNTEETTFDQDAQDSLARYRSFEQDLLDANSIGQGPKLVQLGDLRLRLLPEKELTESWLGMPLAKVTEIRADGSARLDPALVPPVNVYTASALLHTWLAEVHGLLRLRACAMAERLTASSTRGGDAAEISEYLILQLFNRVEPVLTHMLNAKSASPEALYVELTAFAGELSTFVRAATRRPVEYDAYRHDEPHTCIKPVVDDLRVLLNVVLERSAQRIELRNQGNGIQLAVLEPSEFDRFSTFVLAVGAQLPSDTLQQQFPAQAKVGPAERLAELVRSHLPGLPLQAMPVPPRQIPFNAGQVYFELDQDHPLWAQVQRYGGLALHVAGQFPELRLELWGVRQ</sequence>
<dbReference type="InterPro" id="IPR010263">
    <property type="entry name" value="T6SS_TssK"/>
</dbReference>
<reference evidence="1 3" key="1">
    <citation type="submission" date="2023-07" db="EMBL/GenBank/DDBJ databases">
        <authorList>
            <person name="Peeters C."/>
        </authorList>
    </citation>
    <scope>NUCLEOTIDE SEQUENCE</scope>
    <source>
        <strain evidence="2 3">LMG 32965</strain>
        <strain evidence="1">R-77567</strain>
    </source>
</reference>
<dbReference type="PANTHER" id="PTHR35566:SF6">
    <property type="entry name" value="CYTOPLASMIC PROTEIN"/>
    <property type="match status" value="1"/>
</dbReference>
<evidence type="ECO:0008006" key="5">
    <source>
        <dbReference type="Google" id="ProtNLM"/>
    </source>
</evidence>
<dbReference type="EMBL" id="CAUDLI010000010">
    <property type="protein sequence ID" value="CAJ0897238.1"/>
    <property type="molecule type" value="Genomic_DNA"/>
</dbReference>
<keyword evidence="3" id="KW-1185">Reference proteome</keyword>
<comment type="caution">
    <text evidence="1">The sequence shown here is derived from an EMBL/GenBank/DDBJ whole genome shotgun (WGS) entry which is preliminary data.</text>
</comment>
<dbReference type="Proteomes" id="UP001190491">
    <property type="component" value="Unassembled WGS sequence"/>
</dbReference>
<dbReference type="NCBIfam" id="TIGR03353">
    <property type="entry name" value="VI_chp_4"/>
    <property type="match status" value="1"/>
</dbReference>